<sequence length="226" mass="25697">MVGGRQRRWLAGGTKVDLGGGEGFFAEEEEKEAGSEKWGGFREDFLKVRAKQSQEVELLEIVAQKLKVKLSNAIIEACNSQHQMVMDSISESVPIEEEEINHKYREDSHDRGRNWAARSQLRTELRNIVAHLCIHRRDIECHIRTKSHNAGHDIRTECDNPGLKRDNFRSKEGVGVAELRLSKELCVAHLVKHQRRNKISPASHQAPRCRETTPYGGPHHIGLPPH</sequence>
<evidence type="ECO:0000313" key="2">
    <source>
        <dbReference type="EMBL" id="MCD7464753.1"/>
    </source>
</evidence>
<dbReference type="Proteomes" id="UP000823775">
    <property type="component" value="Unassembled WGS sequence"/>
</dbReference>
<dbReference type="EMBL" id="JACEIK010000992">
    <property type="protein sequence ID" value="MCD7464753.1"/>
    <property type="molecule type" value="Genomic_DNA"/>
</dbReference>
<proteinExistence type="predicted"/>
<name>A0ABS8T0V2_DATST</name>
<accession>A0ABS8T0V2</accession>
<reference evidence="2 3" key="1">
    <citation type="journal article" date="2021" name="BMC Genomics">
        <title>Datura genome reveals duplications of psychoactive alkaloid biosynthetic genes and high mutation rate following tissue culture.</title>
        <authorList>
            <person name="Rajewski A."/>
            <person name="Carter-House D."/>
            <person name="Stajich J."/>
            <person name="Litt A."/>
        </authorList>
    </citation>
    <scope>NUCLEOTIDE SEQUENCE [LARGE SCALE GENOMIC DNA]</scope>
    <source>
        <strain evidence="2">AR-01</strain>
    </source>
</reference>
<evidence type="ECO:0000256" key="1">
    <source>
        <dbReference type="SAM" id="MobiDB-lite"/>
    </source>
</evidence>
<organism evidence="2 3">
    <name type="scientific">Datura stramonium</name>
    <name type="common">Jimsonweed</name>
    <name type="synonym">Common thornapple</name>
    <dbReference type="NCBI Taxonomy" id="4076"/>
    <lineage>
        <taxon>Eukaryota</taxon>
        <taxon>Viridiplantae</taxon>
        <taxon>Streptophyta</taxon>
        <taxon>Embryophyta</taxon>
        <taxon>Tracheophyta</taxon>
        <taxon>Spermatophyta</taxon>
        <taxon>Magnoliopsida</taxon>
        <taxon>eudicotyledons</taxon>
        <taxon>Gunneridae</taxon>
        <taxon>Pentapetalae</taxon>
        <taxon>asterids</taxon>
        <taxon>lamiids</taxon>
        <taxon>Solanales</taxon>
        <taxon>Solanaceae</taxon>
        <taxon>Solanoideae</taxon>
        <taxon>Datureae</taxon>
        <taxon>Datura</taxon>
    </lineage>
</organism>
<comment type="caution">
    <text evidence="2">The sequence shown here is derived from an EMBL/GenBank/DDBJ whole genome shotgun (WGS) entry which is preliminary data.</text>
</comment>
<evidence type="ECO:0000313" key="3">
    <source>
        <dbReference type="Proteomes" id="UP000823775"/>
    </source>
</evidence>
<protein>
    <submittedName>
        <fullName evidence="2">Uncharacterized protein</fullName>
    </submittedName>
</protein>
<keyword evidence="3" id="KW-1185">Reference proteome</keyword>
<feature type="region of interest" description="Disordered" evidence="1">
    <location>
        <begin position="197"/>
        <end position="226"/>
    </location>
</feature>
<gene>
    <name evidence="2" type="ORF">HAX54_053369</name>
</gene>